<feature type="non-terminal residue" evidence="1">
    <location>
        <position position="58"/>
    </location>
</feature>
<organism evidence="1 2">
    <name type="scientific">Syncephalis pseudoplumigaleata</name>
    <dbReference type="NCBI Taxonomy" id="1712513"/>
    <lineage>
        <taxon>Eukaryota</taxon>
        <taxon>Fungi</taxon>
        <taxon>Fungi incertae sedis</taxon>
        <taxon>Zoopagomycota</taxon>
        <taxon>Zoopagomycotina</taxon>
        <taxon>Zoopagomycetes</taxon>
        <taxon>Zoopagales</taxon>
        <taxon>Piptocephalidaceae</taxon>
        <taxon>Syncephalis</taxon>
    </lineage>
</organism>
<dbReference type="EMBL" id="KZ989814">
    <property type="protein sequence ID" value="RKP25279.1"/>
    <property type="molecule type" value="Genomic_DNA"/>
</dbReference>
<keyword evidence="2" id="KW-1185">Reference proteome</keyword>
<reference evidence="2" key="1">
    <citation type="journal article" date="2018" name="Nat. Microbiol.">
        <title>Leveraging single-cell genomics to expand the fungal tree of life.</title>
        <authorList>
            <person name="Ahrendt S.R."/>
            <person name="Quandt C.A."/>
            <person name="Ciobanu D."/>
            <person name="Clum A."/>
            <person name="Salamov A."/>
            <person name="Andreopoulos B."/>
            <person name="Cheng J.F."/>
            <person name="Woyke T."/>
            <person name="Pelin A."/>
            <person name="Henrissat B."/>
            <person name="Reynolds N.K."/>
            <person name="Benny G.L."/>
            <person name="Smith M.E."/>
            <person name="James T.Y."/>
            <person name="Grigoriev I.V."/>
        </authorList>
    </citation>
    <scope>NUCLEOTIDE SEQUENCE [LARGE SCALE GENOMIC DNA]</scope>
    <source>
        <strain evidence="2">Benny S71-1</strain>
    </source>
</reference>
<proteinExistence type="predicted"/>
<dbReference type="Gene3D" id="3.60.20.10">
    <property type="entry name" value="Glutamine Phosphoribosylpyrophosphate, subunit 1, domain 1"/>
    <property type="match status" value="1"/>
</dbReference>
<evidence type="ECO:0000313" key="1">
    <source>
        <dbReference type="EMBL" id="RKP25279.1"/>
    </source>
</evidence>
<protein>
    <submittedName>
        <fullName evidence="1">Uncharacterized protein</fullName>
    </submittedName>
</protein>
<dbReference type="InterPro" id="IPR029055">
    <property type="entry name" value="Ntn_hydrolases_N"/>
</dbReference>
<dbReference type="Proteomes" id="UP000278143">
    <property type="component" value="Unassembled WGS sequence"/>
</dbReference>
<name>A0A4V1J1J5_9FUNG</name>
<dbReference type="AlphaFoldDB" id="A0A4V1J1J5"/>
<accession>A0A4V1J1J5</accession>
<dbReference type="OrthoDB" id="191723at2759"/>
<evidence type="ECO:0000313" key="2">
    <source>
        <dbReference type="Proteomes" id="UP000278143"/>
    </source>
</evidence>
<sequence>MGSALKLFFGYLGSLPDYDVNEEDIFNSIKDLFKQCQGGYACVGMIAGFGLIAFRDPN</sequence>
<gene>
    <name evidence="1" type="ORF">SYNPS1DRAFT_22734</name>
</gene>